<keyword evidence="5" id="KW-0687">Ribonucleoprotein</keyword>
<dbReference type="GO" id="GO:1990904">
    <property type="term" value="C:ribonucleoprotein complex"/>
    <property type="evidence" value="ECO:0007669"/>
    <property type="project" value="UniProtKB-KW"/>
</dbReference>
<dbReference type="GO" id="GO:0005840">
    <property type="term" value="C:ribosome"/>
    <property type="evidence" value="ECO:0007669"/>
    <property type="project" value="UniProtKB-KW"/>
</dbReference>
<dbReference type="RefSeq" id="NP_700362.1">
    <property type="nucleotide sequence ID" value="NC_004312.1"/>
</dbReference>
<keyword evidence="4 7" id="KW-0496">Mitochondrion</keyword>
<evidence type="ECO:0000256" key="5">
    <source>
        <dbReference type="ARBA" id="ARBA00023274"/>
    </source>
</evidence>
<comment type="similarity">
    <text evidence="2">Belongs to the universal ribosomal protein uS3 family.</text>
</comment>
<dbReference type="AlphaFoldDB" id="Q9G9H4"/>
<accession>Q9G9H4</accession>
<evidence type="ECO:0000256" key="3">
    <source>
        <dbReference type="ARBA" id="ARBA00022980"/>
    </source>
</evidence>
<gene>
    <name evidence="7" type="primary">rps3</name>
</gene>
<reference evidence="7" key="2">
    <citation type="journal article" date="2003" name="Nucleic Acids Res.">
        <title>A comparison of three fission yeast mitochondrial genomes.</title>
        <authorList>
            <person name="Bullerwell C.E."/>
            <person name="Leigh J."/>
            <person name="Forget L."/>
            <person name="Lang B.F."/>
        </authorList>
    </citation>
    <scope>NUCLEOTIDE SEQUENCE</scope>
</reference>
<evidence type="ECO:0000256" key="4">
    <source>
        <dbReference type="ARBA" id="ARBA00023128"/>
    </source>
</evidence>
<protein>
    <recommendedName>
        <fullName evidence="6">Small ribosomal subunit protein uS3m</fullName>
    </recommendedName>
</protein>
<comment type="subcellular location">
    <subcellularLocation>
        <location evidence="1">Mitochondrion</location>
    </subcellularLocation>
</comment>
<evidence type="ECO:0000256" key="1">
    <source>
        <dbReference type="ARBA" id="ARBA00004173"/>
    </source>
</evidence>
<dbReference type="GO" id="GO:0005739">
    <property type="term" value="C:mitochondrion"/>
    <property type="evidence" value="ECO:0007669"/>
    <property type="project" value="UniProtKB-SubCell"/>
</dbReference>
<dbReference type="GO" id="GO:0003735">
    <property type="term" value="F:structural constituent of ribosome"/>
    <property type="evidence" value="ECO:0007669"/>
    <property type="project" value="InterPro"/>
</dbReference>
<proteinExistence type="inferred from homology"/>
<keyword evidence="3 7" id="KW-0689">Ribosomal protein</keyword>
<name>Q9G9H4_SCHOT</name>
<dbReference type="GeneID" id="805293"/>
<evidence type="ECO:0000313" key="7">
    <source>
        <dbReference type="EMBL" id="AAG10294.1"/>
    </source>
</evidence>
<geneLocation type="mitochondrion" evidence="7"/>
<dbReference type="InterPro" id="IPR007980">
    <property type="entry name" value="Ribosomal_uS3m_fun"/>
</dbReference>
<organism evidence="7">
    <name type="scientific">Schizosaccharomyces octosporus</name>
    <name type="common">Fission yeast</name>
    <name type="synonym">Octosporomyces octosporus</name>
    <dbReference type="NCBI Taxonomy" id="4899"/>
    <lineage>
        <taxon>Eukaryota</taxon>
        <taxon>Fungi</taxon>
        <taxon>Dikarya</taxon>
        <taxon>Ascomycota</taxon>
        <taxon>Taphrinomycotina</taxon>
        <taxon>Schizosaccharomycetes</taxon>
        <taxon>Schizosaccharomycetales</taxon>
        <taxon>Schizosaccharomycetaceae</taxon>
        <taxon>Schizosaccharomyces</taxon>
    </lineage>
</organism>
<evidence type="ECO:0000256" key="6">
    <source>
        <dbReference type="ARBA" id="ARBA00035157"/>
    </source>
</evidence>
<dbReference type="VEuPathDB" id="FungiDB:SOCG_7000006443049159"/>
<dbReference type="Pfam" id="PF05316">
    <property type="entry name" value="VAR1"/>
    <property type="match status" value="1"/>
</dbReference>
<sequence>MNLNLLKSLSFDYLTKFFSNSPNSFAIGKNDQHKPNLLLGKFKLIPLYNANDKVIYGLQFPYFNLNNFNSDESEKLFLFLEWKLNILINDYFNNNSQLFNFNFTNDINNLIVKLMPYEMETPYSDSLILAKYTAWILSANKKYTNSFLKDPISFLNNFHNNLPLDITKLKNKSFGLNKVSLMGLKINYNLIKPNVIAQKGNTVEITKGSCPIYFIPSLNNGFLDEDNFSILSKVGTVNIKVKLFFNVN</sequence>
<reference evidence="7" key="1">
    <citation type="journal article" date="2000" name="Trends Biochem. Sci.">
        <title>A novel motif for identifying rps3 homologs in fungal mitochondrial genomes.</title>
        <authorList>
            <person name="Bullerwell C.E."/>
            <person name="Burger G."/>
            <person name="Lang B.F."/>
        </authorList>
    </citation>
    <scope>NUCLEOTIDE SEQUENCE</scope>
</reference>
<dbReference type="EMBL" id="AF275271">
    <property type="protein sequence ID" value="AAG10294.1"/>
    <property type="molecule type" value="Genomic_DNA"/>
</dbReference>
<evidence type="ECO:0000256" key="2">
    <source>
        <dbReference type="ARBA" id="ARBA00010761"/>
    </source>
</evidence>
<dbReference type="GO" id="GO:0006412">
    <property type="term" value="P:translation"/>
    <property type="evidence" value="ECO:0007669"/>
    <property type="project" value="InterPro"/>
</dbReference>